<name>A0AAE0Z4I7_9GAST</name>
<accession>A0AAE0Z4I7</accession>
<dbReference type="AlphaFoldDB" id="A0AAE0Z4I7"/>
<reference evidence="2" key="1">
    <citation type="journal article" date="2023" name="G3 (Bethesda)">
        <title>A reference genome for the long-term kleptoplast-retaining sea slug Elysia crispata morphotype clarki.</title>
        <authorList>
            <person name="Eastman K.E."/>
            <person name="Pendleton A.L."/>
            <person name="Shaikh M.A."/>
            <person name="Suttiyut T."/>
            <person name="Ogas R."/>
            <person name="Tomko P."/>
            <person name="Gavelis G."/>
            <person name="Widhalm J.R."/>
            <person name="Wisecaver J.H."/>
        </authorList>
    </citation>
    <scope>NUCLEOTIDE SEQUENCE</scope>
    <source>
        <strain evidence="2">ECLA1</strain>
    </source>
</reference>
<sequence>MIRYPASQRFYNMELHYIFTAILMPIFLSPTLSSSSWAGCVMMFLHAYKSNLSVSQSLSWLADLRHGAPQQRRRTRPAEKNSAKLV</sequence>
<gene>
    <name evidence="2" type="ORF">RRG08_043801</name>
</gene>
<comment type="caution">
    <text evidence="2">The sequence shown here is derived from an EMBL/GenBank/DDBJ whole genome shotgun (WGS) entry which is preliminary data.</text>
</comment>
<evidence type="ECO:0000256" key="1">
    <source>
        <dbReference type="SAM" id="MobiDB-lite"/>
    </source>
</evidence>
<protein>
    <submittedName>
        <fullName evidence="2">Uncharacterized protein</fullName>
    </submittedName>
</protein>
<proteinExistence type="predicted"/>
<keyword evidence="3" id="KW-1185">Reference proteome</keyword>
<organism evidence="2 3">
    <name type="scientific">Elysia crispata</name>
    <name type="common">lettuce slug</name>
    <dbReference type="NCBI Taxonomy" id="231223"/>
    <lineage>
        <taxon>Eukaryota</taxon>
        <taxon>Metazoa</taxon>
        <taxon>Spiralia</taxon>
        <taxon>Lophotrochozoa</taxon>
        <taxon>Mollusca</taxon>
        <taxon>Gastropoda</taxon>
        <taxon>Heterobranchia</taxon>
        <taxon>Euthyneura</taxon>
        <taxon>Panpulmonata</taxon>
        <taxon>Sacoglossa</taxon>
        <taxon>Placobranchoidea</taxon>
        <taxon>Plakobranchidae</taxon>
        <taxon>Elysia</taxon>
    </lineage>
</organism>
<evidence type="ECO:0000313" key="3">
    <source>
        <dbReference type="Proteomes" id="UP001283361"/>
    </source>
</evidence>
<feature type="region of interest" description="Disordered" evidence="1">
    <location>
        <begin position="66"/>
        <end position="86"/>
    </location>
</feature>
<evidence type="ECO:0000313" key="2">
    <source>
        <dbReference type="EMBL" id="KAK3762724.1"/>
    </source>
</evidence>
<feature type="compositionally biased region" description="Basic and acidic residues" evidence="1">
    <location>
        <begin position="76"/>
        <end position="86"/>
    </location>
</feature>
<dbReference type="EMBL" id="JAWDGP010004660">
    <property type="protein sequence ID" value="KAK3762724.1"/>
    <property type="molecule type" value="Genomic_DNA"/>
</dbReference>
<dbReference type="Proteomes" id="UP001283361">
    <property type="component" value="Unassembled WGS sequence"/>
</dbReference>